<dbReference type="Pfam" id="PF01855">
    <property type="entry name" value="POR_N"/>
    <property type="match status" value="1"/>
</dbReference>
<dbReference type="AlphaFoldDB" id="A0A3B0V7X7"/>
<dbReference type="InterPro" id="IPR022367">
    <property type="entry name" value="2-oxoacid/accept_OxRdtase_asu"/>
</dbReference>
<accession>A0A3B0V7X7</accession>
<dbReference type="SUPFAM" id="SSF53323">
    <property type="entry name" value="Pyruvate-ferredoxin oxidoreductase, PFOR, domain III"/>
    <property type="match status" value="1"/>
</dbReference>
<protein>
    <submittedName>
        <fullName evidence="4">2-oxoglutarate/2-oxoacid ferredoxin oxidoreductase, gamma subunit / 2-oxoglutarate/2-oxoacid ferredoxin oxidoreductase, alpha subunit</fullName>
        <ecNumber evidence="4">1.2.7.-</ecNumber>
    </submittedName>
</protein>
<dbReference type="SUPFAM" id="SSF52922">
    <property type="entry name" value="TK C-terminal domain-like"/>
    <property type="match status" value="1"/>
</dbReference>
<evidence type="ECO:0000313" key="4">
    <source>
        <dbReference type="EMBL" id="VAW39738.1"/>
    </source>
</evidence>
<sequence length="611" mass="67833">MTNNIKKINATNDFVVLFANINGSGSASANNLFAKAIFRLGVPVSPKNIFPSNIQGLPTWFEVRINEKGYLGRRDGYDFVVAVNGQTLNKDYQELNGGGYFFYDSSRRLPDDLKRRDDITEIGVPLTNICNENYTDPRLRQIFKNIVYIGALAYLFEMDFSVFEQSIKSQFAKKAKLIAPNIAALKLGYDYVQQHYKNTCKLNIHRRDLVADKIMMEGNAATGLGAVFAGVTVTGWYPITPSTSVIEAFEFYCKKYRVDTATGKNKFAILQAEDELAAIGIVIGAAWNGARSFTATSGPGISLMSEFLGLAYFAEIPVFLVDIQRSGPSTGMPTRTQQSDILAAAYASHGDTKNVLLFPATPTECFHMTVTGMDLAERLQSPILLMSDLDLGMNTHMCEKIEWDDSKVYDRGKVLNFQDLADKKERWGRYLDVDGDGIAYRTIPATHPEKGAFFTRGSSHDEYAVYTEDGKTYEKGMHRLLVKWDTAKTLVPKAAISANSNAIGVIYYGTSAAASEEAKDLLKQQCCNIDEMRIRAFPFGSEVAEFINTHSTIFIIEQNRDAQMKSLLVNELQVTPNKFVSVLNIDGMPITAQYISDAILTSLAQTKQVAK</sequence>
<organism evidence="4">
    <name type="scientific">hydrothermal vent metagenome</name>
    <dbReference type="NCBI Taxonomy" id="652676"/>
    <lineage>
        <taxon>unclassified sequences</taxon>
        <taxon>metagenomes</taxon>
        <taxon>ecological metagenomes</taxon>
    </lineage>
</organism>
<proteinExistence type="predicted"/>
<dbReference type="InterPro" id="IPR009014">
    <property type="entry name" value="Transketo_C/PFOR_II"/>
</dbReference>
<keyword evidence="1 4" id="KW-0560">Oxidoreductase</keyword>
<dbReference type="PANTHER" id="PTHR32154">
    <property type="entry name" value="PYRUVATE-FLAVODOXIN OXIDOREDUCTASE-RELATED"/>
    <property type="match status" value="1"/>
</dbReference>
<name>A0A3B0V7X7_9ZZZZ</name>
<evidence type="ECO:0000259" key="3">
    <source>
        <dbReference type="Pfam" id="PF01855"/>
    </source>
</evidence>
<gene>
    <name evidence="4" type="ORF">MNBD_GAMMA01-11</name>
</gene>
<evidence type="ECO:0000259" key="2">
    <source>
        <dbReference type="Pfam" id="PF01558"/>
    </source>
</evidence>
<feature type="domain" description="Pyruvate flavodoxin/ferredoxin oxidoreductase pyrimidine binding" evidence="3">
    <location>
        <begin position="225"/>
        <end position="434"/>
    </location>
</feature>
<dbReference type="InterPro" id="IPR019752">
    <property type="entry name" value="Pyrv/ketoisovalerate_OxRed_cat"/>
</dbReference>
<reference evidence="4" key="1">
    <citation type="submission" date="2018-06" db="EMBL/GenBank/DDBJ databases">
        <authorList>
            <person name="Zhirakovskaya E."/>
        </authorList>
    </citation>
    <scope>NUCLEOTIDE SEQUENCE</scope>
</reference>
<dbReference type="EC" id="1.2.7.-" evidence="4"/>
<dbReference type="InterPro" id="IPR029061">
    <property type="entry name" value="THDP-binding"/>
</dbReference>
<feature type="domain" description="Pyruvate/ketoisovalerate oxidoreductase catalytic" evidence="2">
    <location>
        <begin position="23"/>
        <end position="190"/>
    </location>
</feature>
<evidence type="ECO:0000256" key="1">
    <source>
        <dbReference type="ARBA" id="ARBA00023002"/>
    </source>
</evidence>
<dbReference type="Gene3D" id="3.40.50.920">
    <property type="match status" value="1"/>
</dbReference>
<dbReference type="Gene3D" id="3.40.50.970">
    <property type="match status" value="1"/>
</dbReference>
<dbReference type="SUPFAM" id="SSF52518">
    <property type="entry name" value="Thiamin diphosphate-binding fold (THDP-binding)"/>
    <property type="match status" value="1"/>
</dbReference>
<dbReference type="InterPro" id="IPR002880">
    <property type="entry name" value="Pyrv_Fd/Flavodoxin_OxRdtase_N"/>
</dbReference>
<dbReference type="GO" id="GO:0006979">
    <property type="term" value="P:response to oxidative stress"/>
    <property type="evidence" value="ECO:0007669"/>
    <property type="project" value="TreeGrafter"/>
</dbReference>
<dbReference type="PANTHER" id="PTHR32154:SF29">
    <property type="entry name" value="BLR6743 PROTEIN"/>
    <property type="match status" value="1"/>
</dbReference>
<dbReference type="Pfam" id="PF01558">
    <property type="entry name" value="POR"/>
    <property type="match status" value="1"/>
</dbReference>
<dbReference type="InterPro" id="IPR002869">
    <property type="entry name" value="Pyrv_flavodox_OxRed_cen"/>
</dbReference>
<dbReference type="FunFam" id="3.40.50.970:FF:000022">
    <property type="entry name" value="2-oxoglutarate ferredoxin oxidoreductase alpha subunit"/>
    <property type="match status" value="1"/>
</dbReference>
<dbReference type="Gene3D" id="3.40.920.10">
    <property type="entry name" value="Pyruvate-ferredoxin oxidoreductase, PFOR, domain III"/>
    <property type="match status" value="1"/>
</dbReference>
<dbReference type="EMBL" id="UOEW01000243">
    <property type="protein sequence ID" value="VAW39738.1"/>
    <property type="molecule type" value="Genomic_DNA"/>
</dbReference>
<dbReference type="CDD" id="cd07034">
    <property type="entry name" value="TPP_PYR_PFOR_IOR-alpha_like"/>
    <property type="match status" value="1"/>
</dbReference>
<dbReference type="NCBIfam" id="TIGR03710">
    <property type="entry name" value="OAFO_sf"/>
    <property type="match status" value="1"/>
</dbReference>
<dbReference type="GO" id="GO:0016903">
    <property type="term" value="F:oxidoreductase activity, acting on the aldehyde or oxo group of donors"/>
    <property type="evidence" value="ECO:0007669"/>
    <property type="project" value="InterPro"/>
</dbReference>
<dbReference type="InterPro" id="IPR050722">
    <property type="entry name" value="Pyruvate:ferred/Flavod_OxRd"/>
</dbReference>